<organism evidence="1 2">
    <name type="scientific">Araneus ventricosus</name>
    <name type="common">Orbweaver spider</name>
    <name type="synonym">Epeira ventricosa</name>
    <dbReference type="NCBI Taxonomy" id="182803"/>
    <lineage>
        <taxon>Eukaryota</taxon>
        <taxon>Metazoa</taxon>
        <taxon>Ecdysozoa</taxon>
        <taxon>Arthropoda</taxon>
        <taxon>Chelicerata</taxon>
        <taxon>Arachnida</taxon>
        <taxon>Araneae</taxon>
        <taxon>Araneomorphae</taxon>
        <taxon>Entelegynae</taxon>
        <taxon>Araneoidea</taxon>
        <taxon>Araneidae</taxon>
        <taxon>Araneus</taxon>
    </lineage>
</organism>
<name>A0A4Y2E6Y8_ARAVE</name>
<dbReference type="AlphaFoldDB" id="A0A4Y2E6Y8"/>
<sequence>MSILLQTWKVASQQCESYGWEESFRGFFYSSHVWTPDFGDKLGDHLCDKFGDFGEEIWDLKGAGIFSISLLAEEICLNVLDDSMECHGLPGRLYKESA</sequence>
<reference evidence="1 2" key="1">
    <citation type="journal article" date="2019" name="Sci. Rep.">
        <title>Orb-weaving spider Araneus ventricosus genome elucidates the spidroin gene catalogue.</title>
        <authorList>
            <person name="Kono N."/>
            <person name="Nakamura H."/>
            <person name="Ohtoshi R."/>
            <person name="Moran D.A.P."/>
            <person name="Shinohara A."/>
            <person name="Yoshida Y."/>
            <person name="Fujiwara M."/>
            <person name="Mori M."/>
            <person name="Tomita M."/>
            <person name="Arakawa K."/>
        </authorList>
    </citation>
    <scope>NUCLEOTIDE SEQUENCE [LARGE SCALE GENOMIC DNA]</scope>
</reference>
<protein>
    <submittedName>
        <fullName evidence="1">Uncharacterized protein</fullName>
    </submittedName>
</protein>
<dbReference type="EMBL" id="BGPR01000501">
    <property type="protein sequence ID" value="GBM23624.1"/>
    <property type="molecule type" value="Genomic_DNA"/>
</dbReference>
<accession>A0A4Y2E6Y8</accession>
<keyword evidence="2" id="KW-1185">Reference proteome</keyword>
<dbReference type="Proteomes" id="UP000499080">
    <property type="component" value="Unassembled WGS sequence"/>
</dbReference>
<gene>
    <name evidence="1" type="ORF">AVEN_117377_1</name>
</gene>
<evidence type="ECO:0000313" key="2">
    <source>
        <dbReference type="Proteomes" id="UP000499080"/>
    </source>
</evidence>
<proteinExistence type="predicted"/>
<evidence type="ECO:0000313" key="1">
    <source>
        <dbReference type="EMBL" id="GBM23624.1"/>
    </source>
</evidence>
<comment type="caution">
    <text evidence="1">The sequence shown here is derived from an EMBL/GenBank/DDBJ whole genome shotgun (WGS) entry which is preliminary data.</text>
</comment>